<dbReference type="Proteomes" id="UP001187531">
    <property type="component" value="Unassembled WGS sequence"/>
</dbReference>
<proteinExistence type="predicted"/>
<evidence type="ECO:0000313" key="2">
    <source>
        <dbReference type="Proteomes" id="UP001187531"/>
    </source>
</evidence>
<protein>
    <submittedName>
        <fullName evidence="1">Uncharacterized protein</fullName>
    </submittedName>
</protein>
<sequence>MAKSQQEYPFDKNLNVTFNTRLMACSDISGEFRAKEIKKFNTDLWRTQSIVENAVFEFNENEVIHLSIGHCCDKWKAEIAEDKALAMKIQSHDPYRTICEISSQGKESYHLYHYLEEFKYLMALLIMGFPDDTCNKFVVHITVLPGLFSCPRKQHH</sequence>
<evidence type="ECO:0000313" key="1">
    <source>
        <dbReference type="EMBL" id="KAK2723697.1"/>
    </source>
</evidence>
<keyword evidence="2" id="KW-1185">Reference proteome</keyword>
<comment type="caution">
    <text evidence="1">The sequence shown here is derived from an EMBL/GenBank/DDBJ whole genome shotgun (WGS) entry which is preliminary data.</text>
</comment>
<reference evidence="1" key="1">
    <citation type="submission" date="2023-07" db="EMBL/GenBank/DDBJ databases">
        <title>Chromosome-level genome assembly of Artemia franciscana.</title>
        <authorList>
            <person name="Jo E."/>
        </authorList>
    </citation>
    <scope>NUCLEOTIDE SEQUENCE</scope>
    <source>
        <tissue evidence="1">Whole body</tissue>
    </source>
</reference>
<dbReference type="EMBL" id="JAVRJZ010000004">
    <property type="protein sequence ID" value="KAK2723697.1"/>
    <property type="molecule type" value="Genomic_DNA"/>
</dbReference>
<accession>A0AA88IL42</accession>
<organism evidence="1 2">
    <name type="scientific">Artemia franciscana</name>
    <name type="common">Brine shrimp</name>
    <name type="synonym">Artemia sanfranciscana</name>
    <dbReference type="NCBI Taxonomy" id="6661"/>
    <lineage>
        <taxon>Eukaryota</taxon>
        <taxon>Metazoa</taxon>
        <taxon>Ecdysozoa</taxon>
        <taxon>Arthropoda</taxon>
        <taxon>Crustacea</taxon>
        <taxon>Branchiopoda</taxon>
        <taxon>Anostraca</taxon>
        <taxon>Artemiidae</taxon>
        <taxon>Artemia</taxon>
    </lineage>
</organism>
<name>A0AA88IL42_ARTSF</name>
<gene>
    <name evidence="1" type="ORF">QYM36_002140</name>
</gene>
<dbReference type="AlphaFoldDB" id="A0AA88IL42"/>